<organism evidence="2 3">
    <name type="scientific">Pseudidiomarina woesei</name>
    <dbReference type="NCBI Taxonomy" id="1381080"/>
    <lineage>
        <taxon>Bacteria</taxon>
        <taxon>Pseudomonadati</taxon>
        <taxon>Pseudomonadota</taxon>
        <taxon>Gammaproteobacteria</taxon>
        <taxon>Alteromonadales</taxon>
        <taxon>Idiomarinaceae</taxon>
        <taxon>Pseudidiomarina</taxon>
    </lineage>
</organism>
<dbReference type="OrthoDB" id="8480301at2"/>
<protein>
    <recommendedName>
        <fullName evidence="4">Lipoprotein</fullName>
    </recommendedName>
</protein>
<dbReference type="Proteomes" id="UP000182598">
    <property type="component" value="Unassembled WGS sequence"/>
</dbReference>
<proteinExistence type="predicted"/>
<dbReference type="RefSeq" id="WP_141656130.1">
    <property type="nucleotide sequence ID" value="NZ_CYHB01000004.1"/>
</dbReference>
<evidence type="ECO:0000256" key="1">
    <source>
        <dbReference type="SAM" id="SignalP"/>
    </source>
</evidence>
<name>A0A0K6H7A1_9GAMM</name>
<feature type="signal peptide" evidence="1">
    <location>
        <begin position="1"/>
        <end position="18"/>
    </location>
</feature>
<sequence>MIKPLICIVLLMPFLVSCGTTELNNDRRHAYPWEIIAPTPIPDNSGNYMVPFTSDGVLAEWVNAHRSGQIAGALGGSAASLLAASQDLGSEAIPFVGAFVSAASKAAQRNAIQSATGGAEGVRAGSDLSFNELTDLMAWMYATHSLHPNFDDIVQVLDAVYPGAHEKLFKVWIIPGPYAKRCIHGTPNTFISYGNCYFAPPPEYLRYDKYQWVKNNIVQKHNRHLWHLLDEPPES</sequence>
<gene>
    <name evidence="2" type="ORF">Ga0061064_1588</name>
</gene>
<evidence type="ECO:0000313" key="2">
    <source>
        <dbReference type="EMBL" id="CUA86710.1"/>
    </source>
</evidence>
<keyword evidence="3" id="KW-1185">Reference proteome</keyword>
<reference evidence="3" key="1">
    <citation type="submission" date="2015-08" db="EMBL/GenBank/DDBJ databases">
        <authorList>
            <person name="Varghese N."/>
        </authorList>
    </citation>
    <scope>NUCLEOTIDE SEQUENCE [LARGE SCALE GENOMIC DNA]</scope>
    <source>
        <strain evidence="3">DSM 27808</strain>
    </source>
</reference>
<keyword evidence="1" id="KW-0732">Signal</keyword>
<dbReference type="AlphaFoldDB" id="A0A0K6H7A1"/>
<feature type="chain" id="PRO_5005503677" description="Lipoprotein" evidence="1">
    <location>
        <begin position="19"/>
        <end position="235"/>
    </location>
</feature>
<evidence type="ECO:0000313" key="3">
    <source>
        <dbReference type="Proteomes" id="UP000182598"/>
    </source>
</evidence>
<accession>A0A0K6H7A1</accession>
<dbReference type="PROSITE" id="PS51257">
    <property type="entry name" value="PROKAR_LIPOPROTEIN"/>
    <property type="match status" value="1"/>
</dbReference>
<dbReference type="EMBL" id="CYHB01000004">
    <property type="protein sequence ID" value="CUA86710.1"/>
    <property type="molecule type" value="Genomic_DNA"/>
</dbReference>
<evidence type="ECO:0008006" key="4">
    <source>
        <dbReference type="Google" id="ProtNLM"/>
    </source>
</evidence>